<dbReference type="SUPFAM" id="SSF55979">
    <property type="entry name" value="DNA clamp"/>
    <property type="match status" value="3"/>
</dbReference>
<protein>
    <recommendedName>
        <fullName evidence="3 10">Beta sliding clamp</fullName>
    </recommendedName>
</protein>
<dbReference type="GO" id="GO:0003887">
    <property type="term" value="F:DNA-directed DNA polymerase activity"/>
    <property type="evidence" value="ECO:0007669"/>
    <property type="project" value="UniProtKB-EC"/>
</dbReference>
<feature type="domain" description="DNA polymerase III beta sliding clamp N-terminal" evidence="11">
    <location>
        <begin position="1"/>
        <end position="119"/>
    </location>
</feature>
<evidence type="ECO:0000256" key="10">
    <source>
        <dbReference type="PIRNR" id="PIRNR000804"/>
    </source>
</evidence>
<evidence type="ECO:0000313" key="15">
    <source>
        <dbReference type="Proteomes" id="UP000719942"/>
    </source>
</evidence>
<comment type="caution">
    <text evidence="14">The sequence shown here is derived from an EMBL/GenBank/DDBJ whole genome shotgun (WGS) entry which is preliminary data.</text>
</comment>
<feature type="domain" description="DNA polymerase III beta sliding clamp C-terminal" evidence="13">
    <location>
        <begin position="244"/>
        <end position="363"/>
    </location>
</feature>
<evidence type="ECO:0000259" key="11">
    <source>
        <dbReference type="Pfam" id="PF00712"/>
    </source>
</evidence>
<evidence type="ECO:0000256" key="2">
    <source>
        <dbReference type="ARBA" id="ARBA00010752"/>
    </source>
</evidence>
<keyword evidence="4 10" id="KW-0963">Cytoplasm</keyword>
<keyword evidence="5 10" id="KW-0808">Transferase</keyword>
<keyword evidence="15" id="KW-1185">Reference proteome</keyword>
<dbReference type="Gene3D" id="3.10.150.10">
    <property type="entry name" value="DNA Polymerase III, subunit A, domain 2"/>
    <property type="match status" value="1"/>
</dbReference>
<evidence type="ECO:0000256" key="8">
    <source>
        <dbReference type="ARBA" id="ARBA00022932"/>
    </source>
</evidence>
<dbReference type="NCBIfam" id="TIGR00663">
    <property type="entry name" value="dnan"/>
    <property type="match status" value="1"/>
</dbReference>
<keyword evidence="6 10" id="KW-0548">Nucleotidyltransferase</keyword>
<dbReference type="PIRSF" id="PIRSF000804">
    <property type="entry name" value="DNA_pol_III_b"/>
    <property type="match status" value="1"/>
</dbReference>
<evidence type="ECO:0000256" key="4">
    <source>
        <dbReference type="ARBA" id="ARBA00022490"/>
    </source>
</evidence>
<keyword evidence="9" id="KW-0238">DNA-binding</keyword>
<comment type="function">
    <text evidence="10">Confers DNA tethering and processivity to DNA polymerases and other proteins. Acts as a clamp, forming a ring around DNA (a reaction catalyzed by the clamp-loading complex) which diffuses in an ATP-independent manner freely and bidirectionally along dsDNA. Initially characterized for its ability to contact the catalytic subunit of DNA polymerase III (Pol III), a complex, multichain enzyme responsible for most of the replicative synthesis in bacteria; Pol III exhibits 3'-5' exonuclease proofreading activity. The beta chain is required for initiation of replication as well as for processivity of DNA replication.</text>
</comment>
<dbReference type="InterPro" id="IPR046938">
    <property type="entry name" value="DNA_clamp_sf"/>
</dbReference>
<evidence type="ECO:0000256" key="6">
    <source>
        <dbReference type="ARBA" id="ARBA00022695"/>
    </source>
</evidence>
<accession>A0ABS7DNN2</accession>
<dbReference type="Gene3D" id="3.70.10.10">
    <property type="match status" value="1"/>
</dbReference>
<name>A0ABS7DNN2_9FIRM</name>
<dbReference type="EMBL" id="JAGFNZ010000003">
    <property type="protein sequence ID" value="MBW7572914.1"/>
    <property type="molecule type" value="Genomic_DNA"/>
</dbReference>
<dbReference type="InterPro" id="IPR022634">
    <property type="entry name" value="DNA_polIII_beta_N"/>
</dbReference>
<evidence type="ECO:0000256" key="5">
    <source>
        <dbReference type="ARBA" id="ARBA00022679"/>
    </source>
</evidence>
<comment type="subunit">
    <text evidence="10">Forms a ring-shaped head-to-tail homodimer around DNA.</text>
</comment>
<dbReference type="Pfam" id="PF00712">
    <property type="entry name" value="DNA_pol3_beta"/>
    <property type="match status" value="1"/>
</dbReference>
<proteinExistence type="inferred from homology"/>
<dbReference type="Pfam" id="PF02767">
    <property type="entry name" value="DNA_pol3_beta_2"/>
    <property type="match status" value="1"/>
</dbReference>
<dbReference type="Proteomes" id="UP000719942">
    <property type="component" value="Unassembled WGS sequence"/>
</dbReference>
<dbReference type="CDD" id="cd00140">
    <property type="entry name" value="beta_clamp"/>
    <property type="match status" value="1"/>
</dbReference>
<dbReference type="PANTHER" id="PTHR30478">
    <property type="entry name" value="DNA POLYMERASE III SUBUNIT BETA"/>
    <property type="match status" value="1"/>
</dbReference>
<comment type="similarity">
    <text evidence="2 10">Belongs to the beta sliding clamp family.</text>
</comment>
<dbReference type="Pfam" id="PF02768">
    <property type="entry name" value="DNA_pol3_beta_3"/>
    <property type="match status" value="1"/>
</dbReference>
<keyword evidence="8 10" id="KW-0239">DNA-directed DNA polymerase</keyword>
<comment type="subcellular location">
    <subcellularLocation>
        <location evidence="1 10">Cytoplasm</location>
    </subcellularLocation>
</comment>
<dbReference type="PANTHER" id="PTHR30478:SF0">
    <property type="entry name" value="BETA SLIDING CLAMP"/>
    <property type="match status" value="1"/>
</dbReference>
<evidence type="ECO:0000259" key="13">
    <source>
        <dbReference type="Pfam" id="PF02768"/>
    </source>
</evidence>
<dbReference type="SMART" id="SM00480">
    <property type="entry name" value="POL3Bc"/>
    <property type="match status" value="1"/>
</dbReference>
<reference evidence="14 15" key="1">
    <citation type="submission" date="2021-03" db="EMBL/GenBank/DDBJ databases">
        <title>Caproiciproducens sp. nov. isolated from feces of cow.</title>
        <authorList>
            <person name="Choi J.-Y."/>
        </authorList>
    </citation>
    <scope>NUCLEOTIDE SEQUENCE [LARGE SCALE GENOMIC DNA]</scope>
    <source>
        <strain evidence="14 15">AGMB10547</strain>
    </source>
</reference>
<keyword evidence="7 10" id="KW-0235">DNA replication</keyword>
<dbReference type="InterPro" id="IPR001001">
    <property type="entry name" value="DNA_polIII_beta"/>
</dbReference>
<evidence type="ECO:0000259" key="12">
    <source>
        <dbReference type="Pfam" id="PF02767"/>
    </source>
</evidence>
<dbReference type="InterPro" id="IPR022635">
    <property type="entry name" value="DNA_polIII_beta_C"/>
</dbReference>
<evidence type="ECO:0000256" key="7">
    <source>
        <dbReference type="ARBA" id="ARBA00022705"/>
    </source>
</evidence>
<evidence type="ECO:0000256" key="9">
    <source>
        <dbReference type="ARBA" id="ARBA00023125"/>
    </source>
</evidence>
<evidence type="ECO:0000256" key="3">
    <source>
        <dbReference type="ARBA" id="ARBA00021035"/>
    </source>
</evidence>
<dbReference type="RefSeq" id="WP_219965330.1">
    <property type="nucleotide sequence ID" value="NZ_JAGFNZ010000003.1"/>
</dbReference>
<organism evidence="14 15">
    <name type="scientific">Caproiciproducens faecalis</name>
    <dbReference type="NCBI Taxonomy" id="2820301"/>
    <lineage>
        <taxon>Bacteria</taxon>
        <taxon>Bacillati</taxon>
        <taxon>Bacillota</taxon>
        <taxon>Clostridia</taxon>
        <taxon>Eubacteriales</taxon>
        <taxon>Acutalibacteraceae</taxon>
        <taxon>Caproiciproducens</taxon>
    </lineage>
</organism>
<evidence type="ECO:0000313" key="14">
    <source>
        <dbReference type="EMBL" id="MBW7572914.1"/>
    </source>
</evidence>
<feature type="domain" description="DNA polymerase III beta sliding clamp central" evidence="12">
    <location>
        <begin position="129"/>
        <end position="239"/>
    </location>
</feature>
<gene>
    <name evidence="14" type="primary">dnaN</name>
    <name evidence="14" type="ORF">J5W02_08815</name>
</gene>
<dbReference type="InterPro" id="IPR022637">
    <property type="entry name" value="DNA_polIII_beta_cen"/>
</dbReference>
<evidence type="ECO:0000256" key="1">
    <source>
        <dbReference type="ARBA" id="ARBA00004496"/>
    </source>
</evidence>
<sequence length="370" mass="40588">MKITCKRQQLNEAVLNVQRAVSTKSSVPALEGILLKTGENEITLCGYDLELGMTTKIEAQVEEPGSIVLSARLFGDIVRRLPAETVYLATDEKKITSIKSGPADFSIVGIPAEEYPELPAITGETSIRIANNILKSMIRQTIFAVAESDAKPIHTGTLFELSKNKIRLISVDGYRLALREETAACGEETSFVVPGKTLGEVLKLLSDDDTELEIQIGRRHILFQIGNYCVISRLLEGEFLDYKAAIPNTSSTEIIVSTRSFIDSVERVSLLITDRLKSPVRCVFEDGEIKVSCSTSIGHANDQLSAKIDGAGVEMGFNNRYLLDALRNTEGDEVKIQLNGALSPMKILPREGDAFLFLVLPVRLKSEAQI</sequence>